<sequence length="57" mass="6614">MKALKTIETGVSNYYGAVKFIEGEDGKFYIELENYSGFSRVEISKKFFECAKKEFNK</sequence>
<reference evidence="1" key="1">
    <citation type="submission" date="2024-05" db="EMBL/GenBank/DDBJ databases">
        <title>Complete Genome Sequences of 14 Acinetobacter baumannii phages isolated in Kenya.</title>
        <authorList>
            <person name="Mwai F."/>
            <person name="Kigen C."/>
            <person name="Makobe C."/>
            <person name="Georges M."/>
            <person name="Mutai I."/>
            <person name="Odoyo E."/>
            <person name="Gachoya M."/>
            <person name="Musila L."/>
        </authorList>
    </citation>
    <scope>NUCLEOTIDE SEQUENCE</scope>
</reference>
<gene>
    <name evidence="1" type="ORF">MNNFUTWQ_CDS0083</name>
</gene>
<accession>A0AAU8KZ41</accession>
<proteinExistence type="predicted"/>
<dbReference type="EMBL" id="PP841134">
    <property type="protein sequence ID" value="XCN27553.1"/>
    <property type="molecule type" value="Genomic_DNA"/>
</dbReference>
<evidence type="ECO:0000313" key="1">
    <source>
        <dbReference type="EMBL" id="XCN27553.1"/>
    </source>
</evidence>
<organism evidence="1">
    <name type="scientific">Acinetobacter phage vB_Ab_02_KEN_02</name>
    <dbReference type="NCBI Taxonomy" id="3143017"/>
    <lineage>
        <taxon>Viruses</taxon>
    </lineage>
</organism>
<protein>
    <submittedName>
        <fullName evidence="1">Uncharacterized protein</fullName>
    </submittedName>
</protein>
<name>A0AAU8KZ41_9VIRU</name>